<dbReference type="STRING" id="1579316.RC74_20660"/>
<protein>
    <recommendedName>
        <fullName evidence="3">Glutamine--fructose-6-phosphate aminotransferase [isomerizing]</fullName>
        <ecNumber evidence="2">2.6.1.16</ecNumber>
    </recommendedName>
</protein>
<dbReference type="GO" id="GO:0004360">
    <property type="term" value="F:glutamine-fructose-6-phosphate transaminase (isomerizing) activity"/>
    <property type="evidence" value="ECO:0007669"/>
    <property type="project" value="UniProtKB-EC"/>
</dbReference>
<keyword evidence="4" id="KW-0032">Aminotransferase</keyword>
<evidence type="ECO:0000256" key="4">
    <source>
        <dbReference type="ARBA" id="ARBA00022576"/>
    </source>
</evidence>
<gene>
    <name evidence="7" type="ORF">RC74_20660</name>
</gene>
<proteinExistence type="predicted"/>
<dbReference type="EMBL" id="CP014327">
    <property type="protein sequence ID" value="AML53341.1"/>
    <property type="molecule type" value="Genomic_DNA"/>
</dbReference>
<dbReference type="Proteomes" id="UP000070371">
    <property type="component" value="Chromosome"/>
</dbReference>
<dbReference type="SUPFAM" id="SSF53697">
    <property type="entry name" value="SIS domain"/>
    <property type="match status" value="1"/>
</dbReference>
<dbReference type="PROSITE" id="PS51464">
    <property type="entry name" value="SIS"/>
    <property type="match status" value="1"/>
</dbReference>
<keyword evidence="5" id="KW-0315">Glutamine amidotransferase</keyword>
<dbReference type="InterPro" id="IPR001347">
    <property type="entry name" value="SIS_dom"/>
</dbReference>
<evidence type="ECO:0000256" key="5">
    <source>
        <dbReference type="ARBA" id="ARBA00022962"/>
    </source>
</evidence>
<dbReference type="OrthoDB" id="7874969at2"/>
<organism evidence="7 8">
    <name type="scientific">Falsihalocynthiibacter arcticus</name>
    <dbReference type="NCBI Taxonomy" id="1579316"/>
    <lineage>
        <taxon>Bacteria</taxon>
        <taxon>Pseudomonadati</taxon>
        <taxon>Pseudomonadota</taxon>
        <taxon>Alphaproteobacteria</taxon>
        <taxon>Rhodobacterales</taxon>
        <taxon>Roseobacteraceae</taxon>
        <taxon>Falsihalocynthiibacter</taxon>
    </lineage>
</organism>
<evidence type="ECO:0000256" key="2">
    <source>
        <dbReference type="ARBA" id="ARBA00012916"/>
    </source>
</evidence>
<evidence type="ECO:0000259" key="6">
    <source>
        <dbReference type="PROSITE" id="PS51464"/>
    </source>
</evidence>
<dbReference type="GO" id="GO:0097367">
    <property type="term" value="F:carbohydrate derivative binding"/>
    <property type="evidence" value="ECO:0007669"/>
    <property type="project" value="InterPro"/>
</dbReference>
<evidence type="ECO:0000256" key="1">
    <source>
        <dbReference type="ARBA" id="ARBA00001031"/>
    </source>
</evidence>
<dbReference type="GO" id="GO:0006047">
    <property type="term" value="P:UDP-N-acetylglucosamine metabolic process"/>
    <property type="evidence" value="ECO:0007669"/>
    <property type="project" value="TreeGrafter"/>
</dbReference>
<dbReference type="InterPro" id="IPR046348">
    <property type="entry name" value="SIS_dom_sf"/>
</dbReference>
<keyword evidence="8" id="KW-1185">Reference proteome</keyword>
<keyword evidence="4" id="KW-0808">Transferase</keyword>
<reference evidence="7 8" key="1">
    <citation type="submission" date="2016-02" db="EMBL/GenBank/DDBJ databases">
        <title>Complete genome sequence of Halocynthiibacter arcticus PAMC 20958t from arctic marine sediment.</title>
        <authorList>
            <person name="Lee Y.M."/>
            <person name="Baek K."/>
            <person name="Lee H.K."/>
            <person name="Shin S.C."/>
        </authorList>
    </citation>
    <scope>NUCLEOTIDE SEQUENCE [LARGE SCALE GENOMIC DNA]</scope>
    <source>
        <strain evidence="7">PAMC 20958</strain>
    </source>
</reference>
<dbReference type="GO" id="GO:0006487">
    <property type="term" value="P:protein N-linked glycosylation"/>
    <property type="evidence" value="ECO:0007669"/>
    <property type="project" value="TreeGrafter"/>
</dbReference>
<comment type="catalytic activity">
    <reaction evidence="1">
        <text>D-fructose 6-phosphate + L-glutamine = D-glucosamine 6-phosphate + L-glutamate</text>
        <dbReference type="Rhea" id="RHEA:13237"/>
        <dbReference type="ChEBI" id="CHEBI:29985"/>
        <dbReference type="ChEBI" id="CHEBI:58359"/>
        <dbReference type="ChEBI" id="CHEBI:58725"/>
        <dbReference type="ChEBI" id="CHEBI:61527"/>
        <dbReference type="EC" id="2.6.1.16"/>
    </reaction>
</comment>
<dbReference type="GO" id="GO:0006002">
    <property type="term" value="P:fructose 6-phosphate metabolic process"/>
    <property type="evidence" value="ECO:0007669"/>
    <property type="project" value="TreeGrafter"/>
</dbReference>
<evidence type="ECO:0000313" key="8">
    <source>
        <dbReference type="Proteomes" id="UP000070371"/>
    </source>
</evidence>
<dbReference type="PANTHER" id="PTHR10937">
    <property type="entry name" value="GLUCOSAMINE--FRUCTOSE-6-PHOSPHATE AMINOTRANSFERASE, ISOMERIZING"/>
    <property type="match status" value="1"/>
</dbReference>
<name>A0A126V4T2_9RHOB</name>
<feature type="domain" description="SIS" evidence="6">
    <location>
        <begin position="33"/>
        <end position="166"/>
    </location>
</feature>
<dbReference type="EC" id="2.6.1.16" evidence="2"/>
<accession>A0A126V4T2</accession>
<sequence length="336" mass="35522">MSTGIIQLRAEMARQHSDALQSLEEARAQAPEIAQALRKRGRLVLLGMGGSHWINRAVCSYYRDAGLDATAHVVSEYMRSPLPNDPAMLVTSQSGRSGEVLRLIARGQVSPVAFGLTLEEDSPLAKALPSLIGTGGPELAYAATRSQLITLAQHAAILEALGQDISDIEAILRVGPKQHSSPEAVERLERAPVAVMIARGQAAQGVMDAAALCLMETARMPVFGLEAGQFRHGPFEMIEPDSAIVMLRGAGPNSDDLATLALECLSYGMCPIIFDCSGRGPVDGAITLPLRTQSGLALAFESLPAVQELIVTASSLRLPDAGLPRRSTKVASAEVA</sequence>
<dbReference type="KEGG" id="hat:RC74_20660"/>
<evidence type="ECO:0000256" key="3">
    <source>
        <dbReference type="ARBA" id="ARBA00016090"/>
    </source>
</evidence>
<dbReference type="AlphaFoldDB" id="A0A126V4T2"/>
<dbReference type="Gene3D" id="3.40.50.10490">
    <property type="entry name" value="Glucose-6-phosphate isomerase like protein, domain 1"/>
    <property type="match status" value="2"/>
</dbReference>
<evidence type="ECO:0000313" key="7">
    <source>
        <dbReference type="EMBL" id="AML53341.1"/>
    </source>
</evidence>
<dbReference type="RefSeq" id="WP_039000376.1">
    <property type="nucleotide sequence ID" value="NZ_CP014327.1"/>
</dbReference>
<dbReference type="PANTHER" id="PTHR10937:SF0">
    <property type="entry name" value="GLUTAMINE--FRUCTOSE-6-PHOSPHATE TRANSAMINASE (ISOMERIZING)"/>
    <property type="match status" value="1"/>
</dbReference>